<dbReference type="EMBL" id="VSSQ01119482">
    <property type="protein sequence ID" value="MPN52914.1"/>
    <property type="molecule type" value="Genomic_DNA"/>
</dbReference>
<protein>
    <submittedName>
        <fullName evidence="1">Uncharacterized protein</fullName>
    </submittedName>
</protein>
<reference evidence="1" key="1">
    <citation type="submission" date="2019-08" db="EMBL/GenBank/DDBJ databases">
        <authorList>
            <person name="Kucharzyk K."/>
            <person name="Murdoch R.W."/>
            <person name="Higgins S."/>
            <person name="Loffler F."/>
        </authorList>
    </citation>
    <scope>NUCLEOTIDE SEQUENCE</scope>
</reference>
<proteinExistence type="predicted"/>
<comment type="caution">
    <text evidence="1">The sequence shown here is derived from an EMBL/GenBank/DDBJ whole genome shotgun (WGS) entry which is preliminary data.</text>
</comment>
<gene>
    <name evidence="1" type="ORF">SDC9_200577</name>
</gene>
<accession>A0A645IX17</accession>
<name>A0A645IX17_9ZZZZ</name>
<dbReference type="AlphaFoldDB" id="A0A645IX17"/>
<organism evidence="1">
    <name type="scientific">bioreactor metagenome</name>
    <dbReference type="NCBI Taxonomy" id="1076179"/>
    <lineage>
        <taxon>unclassified sequences</taxon>
        <taxon>metagenomes</taxon>
        <taxon>ecological metagenomes</taxon>
    </lineage>
</organism>
<evidence type="ECO:0000313" key="1">
    <source>
        <dbReference type="EMBL" id="MPN52914.1"/>
    </source>
</evidence>
<sequence length="87" mass="10220">MRTLHYISDTIFPCQCFGFILIKKDHAFKRIKIICYGIIQHFDQPVTFRYVIIGGIKGHHDLPRKCRSNCYPFHQSPGLKKKSAYSF</sequence>